<evidence type="ECO:0000256" key="4">
    <source>
        <dbReference type="ARBA" id="ARBA00022692"/>
    </source>
</evidence>
<dbReference type="PANTHER" id="PTHR23513:SF6">
    <property type="entry name" value="MAJOR FACILITATOR SUPERFAMILY ASSOCIATED DOMAIN-CONTAINING PROTEIN"/>
    <property type="match status" value="1"/>
</dbReference>
<keyword evidence="6 7" id="KW-0472">Membrane</keyword>
<keyword evidence="5 7" id="KW-1133">Transmembrane helix</keyword>
<feature type="transmembrane region" description="Helical" evidence="7">
    <location>
        <begin position="156"/>
        <end position="175"/>
    </location>
</feature>
<feature type="transmembrane region" description="Helical" evidence="7">
    <location>
        <begin position="7"/>
        <end position="28"/>
    </location>
</feature>
<feature type="transmembrane region" description="Helical" evidence="7">
    <location>
        <begin position="354"/>
        <end position="375"/>
    </location>
</feature>
<evidence type="ECO:0000256" key="6">
    <source>
        <dbReference type="ARBA" id="ARBA00023136"/>
    </source>
</evidence>
<feature type="transmembrane region" description="Helical" evidence="7">
    <location>
        <begin position="287"/>
        <end position="308"/>
    </location>
</feature>
<keyword evidence="2" id="KW-0813">Transport</keyword>
<dbReference type="OrthoDB" id="6627982at2"/>
<evidence type="ECO:0000256" key="1">
    <source>
        <dbReference type="ARBA" id="ARBA00004651"/>
    </source>
</evidence>
<dbReference type="SUPFAM" id="SSF103473">
    <property type="entry name" value="MFS general substrate transporter"/>
    <property type="match status" value="1"/>
</dbReference>
<dbReference type="PANTHER" id="PTHR23513">
    <property type="entry name" value="INTEGRAL MEMBRANE EFFLUX PROTEIN-RELATED"/>
    <property type="match status" value="1"/>
</dbReference>
<reference evidence="9 10" key="1">
    <citation type="submission" date="2010-07" db="EMBL/GenBank/DDBJ databases">
        <title>The draft genome of Paenibacillus curdlanolyticus YK9.</title>
        <authorList>
            <consortium name="US DOE Joint Genome Institute (JGI-PGF)"/>
            <person name="Lucas S."/>
            <person name="Copeland A."/>
            <person name="Lapidus A."/>
            <person name="Cheng J.-F."/>
            <person name="Bruce D."/>
            <person name="Goodwin L."/>
            <person name="Pitluck S."/>
            <person name="Land M.L."/>
            <person name="Hauser L."/>
            <person name="Chang Y.-J."/>
            <person name="Jeffries C."/>
            <person name="Anderson I.J."/>
            <person name="Johnson E."/>
            <person name="Loganathan U."/>
            <person name="Mulhopadhyay B."/>
            <person name="Kyrpides N."/>
            <person name="Woyke T.J."/>
        </authorList>
    </citation>
    <scope>NUCLEOTIDE SEQUENCE [LARGE SCALE GENOMIC DNA]</scope>
    <source>
        <strain evidence="9 10">YK9</strain>
    </source>
</reference>
<dbReference type="AlphaFoldDB" id="E0I8N1"/>
<name>E0I8N1_9BACL</name>
<dbReference type="PROSITE" id="PS50850">
    <property type="entry name" value="MFS"/>
    <property type="match status" value="1"/>
</dbReference>
<accession>E0I8N1</accession>
<feature type="transmembrane region" description="Helical" evidence="7">
    <location>
        <begin position="40"/>
        <end position="61"/>
    </location>
</feature>
<evidence type="ECO:0000256" key="2">
    <source>
        <dbReference type="ARBA" id="ARBA00022448"/>
    </source>
</evidence>
<feature type="transmembrane region" description="Helical" evidence="7">
    <location>
        <begin position="262"/>
        <end position="281"/>
    </location>
</feature>
<feature type="domain" description="Major facilitator superfamily (MFS) profile" evidence="8">
    <location>
        <begin position="139"/>
        <end position="390"/>
    </location>
</feature>
<evidence type="ECO:0000256" key="5">
    <source>
        <dbReference type="ARBA" id="ARBA00022989"/>
    </source>
</evidence>
<keyword evidence="4 7" id="KW-0812">Transmembrane</keyword>
<keyword evidence="10" id="KW-1185">Reference proteome</keyword>
<keyword evidence="3" id="KW-1003">Cell membrane</keyword>
<feature type="transmembrane region" description="Helical" evidence="7">
    <location>
        <begin position="204"/>
        <end position="227"/>
    </location>
</feature>
<sequence length="390" mass="42576">MSLNARLFYVYRIVSRMYFHLSVLFVYFFTLDLPVWEIELLLGVYAIVLLLTSKLNAVMLARLPHKYVIALGELIKAGGLVALIANEHIGILIVGQVLSGLGYSLAQGTDSSLLRAIVTDPQAYKKAESGSSSYTFASFLLSGVVGSIIFNYSHEYAFWCSIAANAIAITAVLFIREPAPTRTSPSAAQAEKTNETSTQKFWKLYYAVTRAFAMATFVGFLPYYFFVNVHVDLKVFGLVLSLFTLLGFIAARFIVRAGTRYGFIRIATISTLLCVASLVLFGISSYLVLGIAALAVLGLASGGVRPLTLSNLNMSDMTPMQRTALLSSMERSFGLWNALLLIAGGFAIESIGFQWLMLILAVIYVVLVAGGYRLYLARSSMPAAAAEQMQ</sequence>
<dbReference type="STRING" id="717606.PaecuDRAFT_1984"/>
<feature type="transmembrane region" description="Helical" evidence="7">
    <location>
        <begin position="133"/>
        <end position="150"/>
    </location>
</feature>
<feature type="transmembrane region" description="Helical" evidence="7">
    <location>
        <begin position="233"/>
        <end position="255"/>
    </location>
</feature>
<proteinExistence type="predicted"/>
<evidence type="ECO:0000259" key="8">
    <source>
        <dbReference type="PROSITE" id="PS50850"/>
    </source>
</evidence>
<evidence type="ECO:0000256" key="7">
    <source>
        <dbReference type="SAM" id="Phobius"/>
    </source>
</evidence>
<dbReference type="eggNOG" id="COG2814">
    <property type="taxonomic scope" value="Bacteria"/>
</dbReference>
<evidence type="ECO:0000256" key="3">
    <source>
        <dbReference type="ARBA" id="ARBA00022475"/>
    </source>
</evidence>
<dbReference type="GO" id="GO:0022857">
    <property type="term" value="F:transmembrane transporter activity"/>
    <property type="evidence" value="ECO:0007669"/>
    <property type="project" value="InterPro"/>
</dbReference>
<dbReference type="InterPro" id="IPR036259">
    <property type="entry name" value="MFS_trans_sf"/>
</dbReference>
<dbReference type="RefSeq" id="WP_006037992.1">
    <property type="nucleotide sequence ID" value="NZ_AEDD01000004.1"/>
</dbReference>
<dbReference type="Pfam" id="PF07690">
    <property type="entry name" value="MFS_1"/>
    <property type="match status" value="1"/>
</dbReference>
<dbReference type="Gene3D" id="1.20.1250.20">
    <property type="entry name" value="MFS general substrate transporter like domains"/>
    <property type="match status" value="2"/>
</dbReference>
<dbReference type="InterPro" id="IPR011701">
    <property type="entry name" value="MFS"/>
</dbReference>
<feature type="transmembrane region" description="Helical" evidence="7">
    <location>
        <begin position="329"/>
        <end position="348"/>
    </location>
</feature>
<gene>
    <name evidence="9" type="ORF">PaecuDRAFT_1984</name>
</gene>
<protein>
    <submittedName>
        <fullName evidence="9">Major facilitator superfamily MFS_1</fullName>
    </submittedName>
</protein>
<dbReference type="InterPro" id="IPR020846">
    <property type="entry name" value="MFS_dom"/>
</dbReference>
<evidence type="ECO:0000313" key="9">
    <source>
        <dbReference type="EMBL" id="EFM11536.1"/>
    </source>
</evidence>
<comment type="subcellular location">
    <subcellularLocation>
        <location evidence="1">Cell membrane</location>
        <topology evidence="1">Multi-pass membrane protein</topology>
    </subcellularLocation>
</comment>
<dbReference type="GO" id="GO:0005886">
    <property type="term" value="C:plasma membrane"/>
    <property type="evidence" value="ECO:0007669"/>
    <property type="project" value="UniProtKB-SubCell"/>
</dbReference>
<organism evidence="9 10">
    <name type="scientific">Paenibacillus curdlanolyticus YK9</name>
    <dbReference type="NCBI Taxonomy" id="717606"/>
    <lineage>
        <taxon>Bacteria</taxon>
        <taxon>Bacillati</taxon>
        <taxon>Bacillota</taxon>
        <taxon>Bacilli</taxon>
        <taxon>Bacillales</taxon>
        <taxon>Paenibacillaceae</taxon>
        <taxon>Paenibacillus</taxon>
    </lineage>
</organism>
<dbReference type="Proteomes" id="UP000005387">
    <property type="component" value="Unassembled WGS sequence"/>
</dbReference>
<dbReference type="EMBL" id="AEDD01000004">
    <property type="protein sequence ID" value="EFM11536.1"/>
    <property type="molecule type" value="Genomic_DNA"/>
</dbReference>
<evidence type="ECO:0000313" key="10">
    <source>
        <dbReference type="Proteomes" id="UP000005387"/>
    </source>
</evidence>